<name>A0AAD5CQL0_AMBAR</name>
<organism evidence="1 2">
    <name type="scientific">Ambrosia artemisiifolia</name>
    <name type="common">Common ragweed</name>
    <dbReference type="NCBI Taxonomy" id="4212"/>
    <lineage>
        <taxon>Eukaryota</taxon>
        <taxon>Viridiplantae</taxon>
        <taxon>Streptophyta</taxon>
        <taxon>Embryophyta</taxon>
        <taxon>Tracheophyta</taxon>
        <taxon>Spermatophyta</taxon>
        <taxon>Magnoliopsida</taxon>
        <taxon>eudicotyledons</taxon>
        <taxon>Gunneridae</taxon>
        <taxon>Pentapetalae</taxon>
        <taxon>asterids</taxon>
        <taxon>campanulids</taxon>
        <taxon>Asterales</taxon>
        <taxon>Asteraceae</taxon>
        <taxon>Asteroideae</taxon>
        <taxon>Heliantheae alliance</taxon>
        <taxon>Heliantheae</taxon>
        <taxon>Ambrosia</taxon>
    </lineage>
</organism>
<dbReference type="AlphaFoldDB" id="A0AAD5CQL0"/>
<dbReference type="Proteomes" id="UP001206925">
    <property type="component" value="Unassembled WGS sequence"/>
</dbReference>
<dbReference type="EMBL" id="JAMZMK010007397">
    <property type="protein sequence ID" value="KAI7744979.1"/>
    <property type="molecule type" value="Genomic_DNA"/>
</dbReference>
<reference evidence="1" key="1">
    <citation type="submission" date="2022-06" db="EMBL/GenBank/DDBJ databases">
        <title>Uncovering the hologenomic basis of an extraordinary plant invasion.</title>
        <authorList>
            <person name="Bieker V.C."/>
            <person name="Martin M.D."/>
            <person name="Gilbert T."/>
            <person name="Hodgins K."/>
            <person name="Battlay P."/>
            <person name="Petersen B."/>
            <person name="Wilson J."/>
        </authorList>
    </citation>
    <scope>NUCLEOTIDE SEQUENCE</scope>
    <source>
        <strain evidence="1">AA19_3_7</strain>
        <tissue evidence="1">Leaf</tissue>
    </source>
</reference>
<evidence type="ECO:0000313" key="2">
    <source>
        <dbReference type="Proteomes" id="UP001206925"/>
    </source>
</evidence>
<feature type="non-terminal residue" evidence="1">
    <location>
        <position position="1"/>
    </location>
</feature>
<accession>A0AAD5CQL0</accession>
<keyword evidence="2" id="KW-1185">Reference proteome</keyword>
<comment type="caution">
    <text evidence="1">The sequence shown here is derived from an EMBL/GenBank/DDBJ whole genome shotgun (WGS) entry which is preliminary data.</text>
</comment>
<gene>
    <name evidence="1" type="ORF">M8C21_003211</name>
</gene>
<proteinExistence type="predicted"/>
<protein>
    <submittedName>
        <fullName evidence="1">Uncharacterized protein</fullName>
    </submittedName>
</protein>
<sequence>YLHVALIYLSDEIALSIHPACTTTTKSATCTQLSEKTILPLVVAVQHFLIMLECDERSLNWSKIVDPAISVWDCTVRKIRDGKR</sequence>
<evidence type="ECO:0000313" key="1">
    <source>
        <dbReference type="EMBL" id="KAI7744979.1"/>
    </source>
</evidence>